<reference evidence="2" key="1">
    <citation type="journal article" date="2014" name="Int. J. Syst. Evol. Microbiol.">
        <title>Complete genome sequence of Corynebacterium casei LMG S-19264T (=DSM 44701T), isolated from a smear-ripened cheese.</title>
        <authorList>
            <consortium name="US DOE Joint Genome Institute (JGI-PGF)"/>
            <person name="Walter F."/>
            <person name="Albersmeier A."/>
            <person name="Kalinowski J."/>
            <person name="Ruckert C."/>
        </authorList>
    </citation>
    <scope>NUCLEOTIDE SEQUENCE</scope>
    <source>
        <strain evidence="2">CGMCC 1.15725</strain>
    </source>
</reference>
<name>A0A8J2YSC7_9PROT</name>
<dbReference type="EMBL" id="BMJQ01000004">
    <property type="protein sequence ID" value="GGF13887.1"/>
    <property type="molecule type" value="Genomic_DNA"/>
</dbReference>
<reference evidence="2" key="2">
    <citation type="submission" date="2020-09" db="EMBL/GenBank/DDBJ databases">
        <authorList>
            <person name="Sun Q."/>
            <person name="Zhou Y."/>
        </authorList>
    </citation>
    <scope>NUCLEOTIDE SEQUENCE</scope>
    <source>
        <strain evidence="2">CGMCC 1.15725</strain>
    </source>
</reference>
<evidence type="ECO:0000256" key="1">
    <source>
        <dbReference type="SAM" id="SignalP"/>
    </source>
</evidence>
<sequence>MRLVLLGLALLGLGGAMLTLAPPAEAASSALGRTVPPASVQKPIEQVRMVRRCRVVRVWRRDRYGRRHLVPVRRCHRVHVY</sequence>
<feature type="signal peptide" evidence="1">
    <location>
        <begin position="1"/>
        <end position="26"/>
    </location>
</feature>
<protein>
    <submittedName>
        <fullName evidence="2">Uncharacterized protein</fullName>
    </submittedName>
</protein>
<gene>
    <name evidence="2" type="ORF">GCM10011611_19530</name>
</gene>
<dbReference type="AlphaFoldDB" id="A0A8J2YSC7"/>
<evidence type="ECO:0000313" key="3">
    <source>
        <dbReference type="Proteomes" id="UP000646365"/>
    </source>
</evidence>
<feature type="chain" id="PRO_5035251961" evidence="1">
    <location>
        <begin position="27"/>
        <end position="81"/>
    </location>
</feature>
<evidence type="ECO:0000313" key="2">
    <source>
        <dbReference type="EMBL" id="GGF13887.1"/>
    </source>
</evidence>
<proteinExistence type="predicted"/>
<keyword evidence="3" id="KW-1185">Reference proteome</keyword>
<dbReference type="Proteomes" id="UP000646365">
    <property type="component" value="Unassembled WGS sequence"/>
</dbReference>
<dbReference type="RefSeq" id="WP_189045036.1">
    <property type="nucleotide sequence ID" value="NZ_BMJQ01000004.1"/>
</dbReference>
<keyword evidence="1" id="KW-0732">Signal</keyword>
<accession>A0A8J2YSC7</accession>
<comment type="caution">
    <text evidence="2">The sequence shown here is derived from an EMBL/GenBank/DDBJ whole genome shotgun (WGS) entry which is preliminary data.</text>
</comment>
<organism evidence="2 3">
    <name type="scientific">Aliidongia dinghuensis</name>
    <dbReference type="NCBI Taxonomy" id="1867774"/>
    <lineage>
        <taxon>Bacteria</taxon>
        <taxon>Pseudomonadati</taxon>
        <taxon>Pseudomonadota</taxon>
        <taxon>Alphaproteobacteria</taxon>
        <taxon>Rhodospirillales</taxon>
        <taxon>Dongiaceae</taxon>
        <taxon>Aliidongia</taxon>
    </lineage>
</organism>